<organism evidence="2 3">
    <name type="scientific">Methylobacterium planeticum</name>
    <dbReference type="NCBI Taxonomy" id="2615211"/>
    <lineage>
        <taxon>Bacteria</taxon>
        <taxon>Pseudomonadati</taxon>
        <taxon>Pseudomonadota</taxon>
        <taxon>Alphaproteobacteria</taxon>
        <taxon>Hyphomicrobiales</taxon>
        <taxon>Methylobacteriaceae</taxon>
        <taxon>Methylobacterium</taxon>
    </lineage>
</organism>
<dbReference type="InterPro" id="IPR011989">
    <property type="entry name" value="ARM-like"/>
</dbReference>
<feature type="region of interest" description="Disordered" evidence="1">
    <location>
        <begin position="1"/>
        <end position="25"/>
    </location>
</feature>
<protein>
    <submittedName>
        <fullName evidence="2">HEAT repeat domain-containing protein</fullName>
    </submittedName>
</protein>
<dbReference type="InterPro" id="IPR016024">
    <property type="entry name" value="ARM-type_fold"/>
</dbReference>
<gene>
    <name evidence="2" type="ORF">F6X51_14930</name>
</gene>
<dbReference type="Proteomes" id="UP000441523">
    <property type="component" value="Unassembled WGS sequence"/>
</dbReference>
<dbReference type="Pfam" id="PF13646">
    <property type="entry name" value="HEAT_2"/>
    <property type="match status" value="1"/>
</dbReference>
<sequence length="201" mass="20622">MPLVRRDPPNSPSPRPTIRAGDLHAPEPERRLAAVDALGETPDAAEYLGLALGAEGVPRVREAILAKLVSLADAGAAAALAPHLRSDDAGLRNSCVEALQAMPAAVLPILPALLRDADPDVRLLAAEIARTQASETASALLAAVLETEPHPNVCAAVIEVLAECGTAGAVPALRAARARFADAPFLPGAIDIVLARLETGS</sequence>
<evidence type="ECO:0000313" key="3">
    <source>
        <dbReference type="Proteomes" id="UP000441523"/>
    </source>
</evidence>
<evidence type="ECO:0000313" key="2">
    <source>
        <dbReference type="EMBL" id="KAB1072585.1"/>
    </source>
</evidence>
<dbReference type="Gene3D" id="1.25.10.10">
    <property type="entry name" value="Leucine-rich Repeat Variant"/>
    <property type="match status" value="1"/>
</dbReference>
<name>A0A6N6MSZ1_9HYPH</name>
<dbReference type="AlphaFoldDB" id="A0A6N6MSZ1"/>
<proteinExistence type="predicted"/>
<dbReference type="PROSITE" id="PS50077">
    <property type="entry name" value="HEAT_REPEAT"/>
    <property type="match status" value="1"/>
</dbReference>
<dbReference type="EMBL" id="VZZJ01000012">
    <property type="protein sequence ID" value="KAB1072585.1"/>
    <property type="molecule type" value="Genomic_DNA"/>
</dbReference>
<comment type="caution">
    <text evidence="2">The sequence shown here is derived from an EMBL/GenBank/DDBJ whole genome shotgun (WGS) entry which is preliminary data.</text>
</comment>
<evidence type="ECO:0000256" key="1">
    <source>
        <dbReference type="SAM" id="MobiDB-lite"/>
    </source>
</evidence>
<reference evidence="2 3" key="1">
    <citation type="submission" date="2019-09" db="EMBL/GenBank/DDBJ databases">
        <title>YIM 132548 draft genome.</title>
        <authorList>
            <person name="Jiang L."/>
        </authorList>
    </citation>
    <scope>NUCLEOTIDE SEQUENCE [LARGE SCALE GENOMIC DNA]</scope>
    <source>
        <strain evidence="2 3">YIM 132548</strain>
    </source>
</reference>
<accession>A0A6N6MSZ1</accession>
<dbReference type="InterPro" id="IPR021133">
    <property type="entry name" value="HEAT_type_2"/>
</dbReference>
<dbReference type="SUPFAM" id="SSF48371">
    <property type="entry name" value="ARM repeat"/>
    <property type="match status" value="1"/>
</dbReference>
<keyword evidence="3" id="KW-1185">Reference proteome</keyword>